<organism evidence="1 2">
    <name type="scientific">Lindgomyces ingoldianus</name>
    <dbReference type="NCBI Taxonomy" id="673940"/>
    <lineage>
        <taxon>Eukaryota</taxon>
        <taxon>Fungi</taxon>
        <taxon>Dikarya</taxon>
        <taxon>Ascomycota</taxon>
        <taxon>Pezizomycotina</taxon>
        <taxon>Dothideomycetes</taxon>
        <taxon>Pleosporomycetidae</taxon>
        <taxon>Pleosporales</taxon>
        <taxon>Lindgomycetaceae</taxon>
        <taxon>Lindgomyces</taxon>
    </lineage>
</organism>
<evidence type="ECO:0000313" key="2">
    <source>
        <dbReference type="Proteomes" id="UP000799755"/>
    </source>
</evidence>
<dbReference type="Proteomes" id="UP000799755">
    <property type="component" value="Unassembled WGS sequence"/>
</dbReference>
<evidence type="ECO:0000313" key="1">
    <source>
        <dbReference type="EMBL" id="KAF2470414.1"/>
    </source>
</evidence>
<keyword evidence="2" id="KW-1185">Reference proteome</keyword>
<proteinExistence type="predicted"/>
<comment type="caution">
    <text evidence="1">The sequence shown here is derived from an EMBL/GenBank/DDBJ whole genome shotgun (WGS) entry which is preliminary data.</text>
</comment>
<accession>A0ACB6QTT7</accession>
<gene>
    <name evidence="1" type="ORF">BDR25DRAFT_287334</name>
</gene>
<reference evidence="1" key="1">
    <citation type="journal article" date="2020" name="Stud. Mycol.">
        <title>101 Dothideomycetes genomes: a test case for predicting lifestyles and emergence of pathogens.</title>
        <authorList>
            <person name="Haridas S."/>
            <person name="Albert R."/>
            <person name="Binder M."/>
            <person name="Bloem J."/>
            <person name="Labutti K."/>
            <person name="Salamov A."/>
            <person name="Andreopoulos B."/>
            <person name="Baker S."/>
            <person name="Barry K."/>
            <person name="Bills G."/>
            <person name="Bluhm B."/>
            <person name="Cannon C."/>
            <person name="Castanera R."/>
            <person name="Culley D."/>
            <person name="Daum C."/>
            <person name="Ezra D."/>
            <person name="Gonzalez J."/>
            <person name="Henrissat B."/>
            <person name="Kuo A."/>
            <person name="Liang C."/>
            <person name="Lipzen A."/>
            <person name="Lutzoni F."/>
            <person name="Magnuson J."/>
            <person name="Mondo S."/>
            <person name="Nolan M."/>
            <person name="Ohm R."/>
            <person name="Pangilinan J."/>
            <person name="Park H.-J."/>
            <person name="Ramirez L."/>
            <person name="Alfaro M."/>
            <person name="Sun H."/>
            <person name="Tritt A."/>
            <person name="Yoshinaga Y."/>
            <person name="Zwiers L.-H."/>
            <person name="Turgeon B."/>
            <person name="Goodwin S."/>
            <person name="Spatafora J."/>
            <person name="Crous P."/>
            <person name="Grigoriev I."/>
        </authorList>
    </citation>
    <scope>NUCLEOTIDE SEQUENCE</scope>
    <source>
        <strain evidence="1">ATCC 200398</strain>
    </source>
</reference>
<dbReference type="EMBL" id="MU003508">
    <property type="protein sequence ID" value="KAF2470414.1"/>
    <property type="molecule type" value="Genomic_DNA"/>
</dbReference>
<sequence>MSEQTTEIAYIPLASGLDLSSGDTQKMLEETLGTIKSQPGCKSLFWGRQIEHPDVMQMVIDWESIESHKDFMNSPSYGPFIERLKPLLAGPPHLLHVKLPSQSPFSHPGAAPITECISMYFEPSYSTASYDPNWAKFKEGVEQMAKEAQGLTGGWGVEDVKHTVFGKEGEEGEGKLFWAVIGWPSVDAHMKFRETEEFKKVIPYLREGPKALEVHHVAFQKF</sequence>
<name>A0ACB6QTT7_9PLEO</name>
<protein>
    <submittedName>
        <fullName evidence="1">Uncharacterized protein</fullName>
    </submittedName>
</protein>